<dbReference type="KEGG" id="msk:MSUIS_05460"/>
<gene>
    <name evidence="3" type="ORF">MSUIS_05460</name>
</gene>
<sequence length="68" mass="7256">MTFLSKFIIGVLGISSSSAVIAGSYLTGINPFRISKTQENPKNQNNNGSSDSANNHDGFYETLMSIGL</sequence>
<feature type="signal peptide" evidence="2">
    <location>
        <begin position="1"/>
        <end position="22"/>
    </location>
</feature>
<reference evidence="3 4" key="1">
    <citation type="journal article" date="2011" name="J. Bacteriol.">
        <title>Complete genome sequence of the hemotrophic Mycoplasma suis strain KI3806.</title>
        <authorList>
            <person name="Oehlerking J."/>
            <person name="Kube M."/>
            <person name="Felder K.M."/>
            <person name="Matter D."/>
            <person name="Wittenbrink M.M."/>
            <person name="Schwarzenbach S."/>
            <person name="Kramer M.M."/>
            <person name="Hoelzle K."/>
            <person name="Hoelzle L.E."/>
        </authorList>
    </citation>
    <scope>NUCLEOTIDE SEQUENCE [LARGE SCALE GENOMIC DNA]</scope>
    <source>
        <strain evidence="4">KI_3806</strain>
    </source>
</reference>
<evidence type="ECO:0000313" key="3">
    <source>
        <dbReference type="EMBL" id="CBZ40639.1"/>
    </source>
</evidence>
<dbReference type="HOGENOM" id="CLU_2789509_0_0_14"/>
<keyword evidence="2" id="KW-0732">Signal</keyword>
<name>F0V1V8_MYCS3</name>
<accession>F0V1V8</accession>
<feature type="chain" id="PRO_5003258029" evidence="2">
    <location>
        <begin position="23"/>
        <end position="68"/>
    </location>
</feature>
<dbReference type="Proteomes" id="UP000008645">
    <property type="component" value="Chromosome"/>
</dbReference>
<protein>
    <submittedName>
        <fullName evidence="3">Uncharacterized protein</fullName>
    </submittedName>
</protein>
<organism evidence="3 4">
    <name type="scientific">Mycoplasma suis (strain KI_3806)</name>
    <dbReference type="NCBI Taxonomy" id="708248"/>
    <lineage>
        <taxon>Bacteria</taxon>
        <taxon>Bacillati</taxon>
        <taxon>Mycoplasmatota</taxon>
        <taxon>Mollicutes</taxon>
        <taxon>Mycoplasmataceae</taxon>
        <taxon>Mycoplasma</taxon>
    </lineage>
</organism>
<dbReference type="RefSeq" id="WP_013609242.1">
    <property type="nucleotide sequence ID" value="NC_015153.1"/>
</dbReference>
<evidence type="ECO:0000256" key="1">
    <source>
        <dbReference type="SAM" id="MobiDB-lite"/>
    </source>
</evidence>
<feature type="compositionally biased region" description="Polar residues" evidence="1">
    <location>
        <begin position="35"/>
        <end position="55"/>
    </location>
</feature>
<evidence type="ECO:0000313" key="4">
    <source>
        <dbReference type="Proteomes" id="UP000008645"/>
    </source>
</evidence>
<dbReference type="EMBL" id="FQ790233">
    <property type="protein sequence ID" value="CBZ40639.1"/>
    <property type="molecule type" value="Genomic_DNA"/>
</dbReference>
<feature type="region of interest" description="Disordered" evidence="1">
    <location>
        <begin position="35"/>
        <end position="58"/>
    </location>
</feature>
<proteinExistence type="predicted"/>
<dbReference type="AlphaFoldDB" id="F0V1V8"/>
<evidence type="ECO:0000256" key="2">
    <source>
        <dbReference type="SAM" id="SignalP"/>
    </source>
</evidence>